<dbReference type="Proteomes" id="UP000186817">
    <property type="component" value="Unassembled WGS sequence"/>
</dbReference>
<organism evidence="2 3">
    <name type="scientific">Symbiodinium microadriaticum</name>
    <name type="common">Dinoflagellate</name>
    <name type="synonym">Zooxanthella microadriatica</name>
    <dbReference type="NCBI Taxonomy" id="2951"/>
    <lineage>
        <taxon>Eukaryota</taxon>
        <taxon>Sar</taxon>
        <taxon>Alveolata</taxon>
        <taxon>Dinophyceae</taxon>
        <taxon>Suessiales</taxon>
        <taxon>Symbiodiniaceae</taxon>
        <taxon>Symbiodinium</taxon>
    </lineage>
</organism>
<dbReference type="AlphaFoldDB" id="A0A1Q9C8R3"/>
<feature type="signal peptide" evidence="1">
    <location>
        <begin position="1"/>
        <end position="20"/>
    </location>
</feature>
<proteinExistence type="predicted"/>
<evidence type="ECO:0000313" key="2">
    <source>
        <dbReference type="EMBL" id="OLP79332.1"/>
    </source>
</evidence>
<gene>
    <name evidence="2" type="ORF">AK812_SmicGene40400</name>
</gene>
<name>A0A1Q9C8R3_SYMMI</name>
<reference evidence="2 3" key="1">
    <citation type="submission" date="2016-02" db="EMBL/GenBank/DDBJ databases">
        <title>Genome analysis of coral dinoflagellate symbionts highlights evolutionary adaptations to a symbiotic lifestyle.</title>
        <authorList>
            <person name="Aranda M."/>
            <person name="Li Y."/>
            <person name="Liew Y.J."/>
            <person name="Baumgarten S."/>
            <person name="Simakov O."/>
            <person name="Wilson M."/>
            <person name="Piel J."/>
            <person name="Ashoor H."/>
            <person name="Bougouffa S."/>
            <person name="Bajic V.B."/>
            <person name="Ryu T."/>
            <person name="Ravasi T."/>
            <person name="Bayer T."/>
            <person name="Micklem G."/>
            <person name="Kim H."/>
            <person name="Bhak J."/>
            <person name="Lajeunesse T.C."/>
            <person name="Voolstra C.R."/>
        </authorList>
    </citation>
    <scope>NUCLEOTIDE SEQUENCE [LARGE SCALE GENOMIC DNA]</scope>
    <source>
        <strain evidence="2 3">CCMP2467</strain>
    </source>
</reference>
<dbReference type="OrthoDB" id="10545088at2759"/>
<accession>A0A1Q9C8R3</accession>
<dbReference type="EMBL" id="LSRX01001499">
    <property type="protein sequence ID" value="OLP79332.1"/>
    <property type="molecule type" value="Genomic_DNA"/>
</dbReference>
<feature type="chain" id="PRO_5013158565" evidence="1">
    <location>
        <begin position="21"/>
        <end position="210"/>
    </location>
</feature>
<sequence>MFGFVLLCLLLFARVHMTGTEDMAKHHFLEEKHQRWELADSALDVEASCRGVKFQELRVLLQESHRSKVEKELQMQQAKHDEDVDRILVQEKASMQEAHKLQLQELQDKLKESSGCEVSMAPRKDDTHAVLRQQWMHCDHMVRTKRVVSLASEHERAMSLLAEFEASMKSKWNVTVQRVSSLESNLEAAAADQATMREDYDGLLDKFAEE</sequence>
<evidence type="ECO:0000313" key="3">
    <source>
        <dbReference type="Proteomes" id="UP000186817"/>
    </source>
</evidence>
<protein>
    <submittedName>
        <fullName evidence="2">Uncharacterized protein</fullName>
    </submittedName>
</protein>
<keyword evidence="1" id="KW-0732">Signal</keyword>
<evidence type="ECO:0000256" key="1">
    <source>
        <dbReference type="SAM" id="SignalP"/>
    </source>
</evidence>
<keyword evidence="3" id="KW-1185">Reference proteome</keyword>
<comment type="caution">
    <text evidence="2">The sequence shown here is derived from an EMBL/GenBank/DDBJ whole genome shotgun (WGS) entry which is preliminary data.</text>
</comment>